<reference evidence="2" key="1">
    <citation type="submission" date="2022-11" db="UniProtKB">
        <authorList>
            <consortium name="WormBaseParasite"/>
        </authorList>
    </citation>
    <scope>IDENTIFICATION</scope>
</reference>
<evidence type="ECO:0000313" key="2">
    <source>
        <dbReference type="WBParaSite" id="ES5_v2.g17670.t1"/>
    </source>
</evidence>
<evidence type="ECO:0000313" key="1">
    <source>
        <dbReference type="Proteomes" id="UP000887579"/>
    </source>
</evidence>
<protein>
    <submittedName>
        <fullName evidence="2">Uncharacterized protein</fullName>
    </submittedName>
</protein>
<organism evidence="1 2">
    <name type="scientific">Panagrolaimus sp. ES5</name>
    <dbReference type="NCBI Taxonomy" id="591445"/>
    <lineage>
        <taxon>Eukaryota</taxon>
        <taxon>Metazoa</taxon>
        <taxon>Ecdysozoa</taxon>
        <taxon>Nematoda</taxon>
        <taxon>Chromadorea</taxon>
        <taxon>Rhabditida</taxon>
        <taxon>Tylenchina</taxon>
        <taxon>Panagrolaimomorpha</taxon>
        <taxon>Panagrolaimoidea</taxon>
        <taxon>Panagrolaimidae</taxon>
        <taxon>Panagrolaimus</taxon>
    </lineage>
</organism>
<sequence>MIHKNWHVLFIFLLLITGPQIMEINAGPILCATCLAACGAAIAIGSIATAATAGAASPFFLLVSQHCPMCVAACFAPTP</sequence>
<accession>A0AC34FKM0</accession>
<proteinExistence type="predicted"/>
<dbReference type="Proteomes" id="UP000887579">
    <property type="component" value="Unplaced"/>
</dbReference>
<name>A0AC34FKM0_9BILA</name>
<dbReference type="WBParaSite" id="ES5_v2.g17670.t1">
    <property type="protein sequence ID" value="ES5_v2.g17670.t1"/>
    <property type="gene ID" value="ES5_v2.g17670"/>
</dbReference>